<protein>
    <recommendedName>
        <fullName evidence="9">Family 31 glucosidase KIAA1161</fullName>
    </recommendedName>
</protein>
<dbReference type="Gene3D" id="2.60.40.1180">
    <property type="entry name" value="Golgi alpha-mannosidase II"/>
    <property type="match status" value="1"/>
</dbReference>
<feature type="region of interest" description="Disordered" evidence="3">
    <location>
        <begin position="85"/>
        <end position="171"/>
    </location>
</feature>
<dbReference type="eggNOG" id="KOG1065">
    <property type="taxonomic scope" value="Eukaryota"/>
</dbReference>
<dbReference type="AlphaFoldDB" id="A0A067R3Y5"/>
<evidence type="ECO:0000259" key="6">
    <source>
        <dbReference type="Pfam" id="PF21365"/>
    </source>
</evidence>
<feature type="transmembrane region" description="Helical" evidence="4">
    <location>
        <begin position="203"/>
        <end position="225"/>
    </location>
</feature>
<feature type="domain" description="Glycosyl hydrolase family 31 C-terminal" evidence="6">
    <location>
        <begin position="803"/>
        <end position="885"/>
    </location>
</feature>
<evidence type="ECO:0000256" key="3">
    <source>
        <dbReference type="SAM" id="MobiDB-lite"/>
    </source>
</evidence>
<feature type="compositionally biased region" description="Pro residues" evidence="3">
    <location>
        <begin position="41"/>
        <end position="56"/>
    </location>
</feature>
<dbReference type="EMBL" id="KK852913">
    <property type="protein sequence ID" value="KDR13896.1"/>
    <property type="molecule type" value="Genomic_DNA"/>
</dbReference>
<name>A0A067R3Y5_ZOONE</name>
<evidence type="ECO:0000313" key="7">
    <source>
        <dbReference type="EMBL" id="KDR13896.1"/>
    </source>
</evidence>
<dbReference type="GO" id="GO:0004553">
    <property type="term" value="F:hydrolase activity, hydrolyzing O-glycosyl compounds"/>
    <property type="evidence" value="ECO:0007669"/>
    <property type="project" value="InterPro"/>
</dbReference>
<dbReference type="CDD" id="cd06592">
    <property type="entry name" value="GH31_NET37"/>
    <property type="match status" value="1"/>
</dbReference>
<keyword evidence="4" id="KW-1133">Transmembrane helix</keyword>
<dbReference type="Pfam" id="PF21365">
    <property type="entry name" value="Glyco_hydro_31_3rd"/>
    <property type="match status" value="1"/>
</dbReference>
<feature type="domain" description="Glycoside hydrolase family 31 TIM barrel" evidence="5">
    <location>
        <begin position="506"/>
        <end position="630"/>
    </location>
</feature>
<evidence type="ECO:0000256" key="1">
    <source>
        <dbReference type="ARBA" id="ARBA00007806"/>
    </source>
</evidence>
<dbReference type="PANTHER" id="PTHR43053:SF6">
    <property type="entry name" value="SITS-BINDING PROTEIN"/>
    <property type="match status" value="1"/>
</dbReference>
<feature type="domain" description="Glycoside hydrolase family 31 TIM barrel" evidence="5">
    <location>
        <begin position="675"/>
        <end position="762"/>
    </location>
</feature>
<evidence type="ECO:0000256" key="2">
    <source>
        <dbReference type="RuleBase" id="RU361185"/>
    </source>
</evidence>
<feature type="region of interest" description="Disordered" evidence="3">
    <location>
        <begin position="15"/>
        <end position="56"/>
    </location>
</feature>
<dbReference type="InterPro" id="IPR048395">
    <property type="entry name" value="Glyco_hydro_31_C"/>
</dbReference>
<gene>
    <name evidence="7" type="ORF">L798_12261</name>
</gene>
<dbReference type="GO" id="GO:0005975">
    <property type="term" value="P:carbohydrate metabolic process"/>
    <property type="evidence" value="ECO:0007669"/>
    <property type="project" value="InterPro"/>
</dbReference>
<dbReference type="OMA" id="PFHCLED"/>
<dbReference type="SUPFAM" id="SSF51445">
    <property type="entry name" value="(Trans)glycosidases"/>
    <property type="match status" value="1"/>
</dbReference>
<dbReference type="PANTHER" id="PTHR43053">
    <property type="entry name" value="GLYCOSIDASE FAMILY 31"/>
    <property type="match status" value="1"/>
</dbReference>
<reference evidence="7 8" key="1">
    <citation type="journal article" date="2014" name="Nat. Commun.">
        <title>Molecular traces of alternative social organization in a termite genome.</title>
        <authorList>
            <person name="Terrapon N."/>
            <person name="Li C."/>
            <person name="Robertson H.M."/>
            <person name="Ji L."/>
            <person name="Meng X."/>
            <person name="Booth W."/>
            <person name="Chen Z."/>
            <person name="Childers C.P."/>
            <person name="Glastad K.M."/>
            <person name="Gokhale K."/>
            <person name="Gowin J."/>
            <person name="Gronenberg W."/>
            <person name="Hermansen R.A."/>
            <person name="Hu H."/>
            <person name="Hunt B.G."/>
            <person name="Huylmans A.K."/>
            <person name="Khalil S.M."/>
            <person name="Mitchell R.D."/>
            <person name="Munoz-Torres M.C."/>
            <person name="Mustard J.A."/>
            <person name="Pan H."/>
            <person name="Reese J.T."/>
            <person name="Scharf M.E."/>
            <person name="Sun F."/>
            <person name="Vogel H."/>
            <person name="Xiao J."/>
            <person name="Yang W."/>
            <person name="Yang Z."/>
            <person name="Yang Z."/>
            <person name="Zhou J."/>
            <person name="Zhu J."/>
            <person name="Brent C.S."/>
            <person name="Elsik C.G."/>
            <person name="Goodisman M.A."/>
            <person name="Liberles D.A."/>
            <person name="Roe R.M."/>
            <person name="Vargo E.L."/>
            <person name="Vilcinskas A."/>
            <person name="Wang J."/>
            <person name="Bornberg-Bauer E."/>
            <person name="Korb J."/>
            <person name="Zhang G."/>
            <person name="Liebig J."/>
        </authorList>
    </citation>
    <scope>NUCLEOTIDE SEQUENCE [LARGE SCALE GENOMIC DNA]</scope>
    <source>
        <tissue evidence="7">Whole organism</tissue>
    </source>
</reference>
<evidence type="ECO:0000259" key="5">
    <source>
        <dbReference type="Pfam" id="PF01055"/>
    </source>
</evidence>
<evidence type="ECO:0008006" key="9">
    <source>
        <dbReference type="Google" id="ProtNLM"/>
    </source>
</evidence>
<keyword evidence="2" id="KW-0326">Glycosidase</keyword>
<keyword evidence="8" id="KW-1185">Reference proteome</keyword>
<dbReference type="OrthoDB" id="10070917at2759"/>
<evidence type="ECO:0000256" key="4">
    <source>
        <dbReference type="SAM" id="Phobius"/>
    </source>
</evidence>
<keyword evidence="4" id="KW-0472">Membrane</keyword>
<accession>A0A067R3Y5</accession>
<comment type="similarity">
    <text evidence="1 2">Belongs to the glycosyl hydrolase 31 family.</text>
</comment>
<feature type="compositionally biased region" description="Acidic residues" evidence="3">
    <location>
        <begin position="113"/>
        <end position="130"/>
    </location>
</feature>
<evidence type="ECO:0000313" key="8">
    <source>
        <dbReference type="Proteomes" id="UP000027135"/>
    </source>
</evidence>
<dbReference type="Pfam" id="PF01055">
    <property type="entry name" value="Glyco_hydro_31_2nd"/>
    <property type="match status" value="2"/>
</dbReference>
<dbReference type="InterPro" id="IPR013780">
    <property type="entry name" value="Glyco_hydro_b"/>
</dbReference>
<dbReference type="InterPro" id="IPR000322">
    <property type="entry name" value="Glyco_hydro_31_TIM"/>
</dbReference>
<keyword evidence="4" id="KW-0812">Transmembrane</keyword>
<dbReference type="InterPro" id="IPR017853">
    <property type="entry name" value="GH"/>
</dbReference>
<keyword evidence="2" id="KW-0378">Hydrolase</keyword>
<organism evidence="7 8">
    <name type="scientific">Zootermopsis nevadensis</name>
    <name type="common">Dampwood termite</name>
    <dbReference type="NCBI Taxonomy" id="136037"/>
    <lineage>
        <taxon>Eukaryota</taxon>
        <taxon>Metazoa</taxon>
        <taxon>Ecdysozoa</taxon>
        <taxon>Arthropoda</taxon>
        <taxon>Hexapoda</taxon>
        <taxon>Insecta</taxon>
        <taxon>Pterygota</taxon>
        <taxon>Neoptera</taxon>
        <taxon>Polyneoptera</taxon>
        <taxon>Dictyoptera</taxon>
        <taxon>Blattodea</taxon>
        <taxon>Blattoidea</taxon>
        <taxon>Termitoidae</taxon>
        <taxon>Termopsidae</taxon>
        <taxon>Zootermopsis</taxon>
    </lineage>
</organism>
<dbReference type="Gene3D" id="3.20.20.80">
    <property type="entry name" value="Glycosidases"/>
    <property type="match status" value="1"/>
</dbReference>
<dbReference type="Proteomes" id="UP000027135">
    <property type="component" value="Unassembled WGS sequence"/>
</dbReference>
<dbReference type="SUPFAM" id="SSF51011">
    <property type="entry name" value="Glycosyl hydrolase domain"/>
    <property type="match status" value="1"/>
</dbReference>
<feature type="compositionally biased region" description="Polar residues" evidence="3">
    <location>
        <begin position="92"/>
        <end position="105"/>
    </location>
</feature>
<dbReference type="InParanoid" id="A0A067R3Y5"/>
<sequence>MNTARIPAVTASFDNIEWADSESGGDGTGDDGVAESLASSPSPPPHQVPKLPPPPEAAVQVQLLKPPPVTFGVPHRRNSVSLPAGLDIMESPTPSSSPALSMQDTSSRHGDDSSDDTFTDGDGGISEEDTVAVKVPLRTARRKSVMPPGLINNSDFLDPSDGPDQSPQNSITSINSISSLLKEKFALSFPGMLKKKRPQEYKLRAFVGILFLSIVFLVGFAYVFYHQQVLQRAYFERIRFNKEERVVRVFSNHGREILYGHLGVHLGGDRAFRCLPHDILDDVSVCMEWMHKARLYMNYTERVGVRCYHITWESLMWDFYPTDCYDWSDGRGHWYGGGQTNKMAWPIEKGSVAMSPFITGDIREHVWGNVLKRYFINSNGITVFVDPDTPLYVSVNSDHPHQFCLQARHDDFAYVYHSTPLPQLNYSICTSTNMKSLHSFFSEKKLWDGLKEEDLKIINSLLTEPVWQIPSDPGSELTEGAIYNYTEDVIALGFLRQGHVLLSEAWQPHVGDFILDPVRFPTMDETINIIHRRGFRIVFTIQPFVSTESVNFAEAVWKRLLVSERGTGGHVPALTRYKDVASAGMLDITNNITVPWLQARLKAVVDKYHIDAFYLDVGTAYDMPHYYRFENQLTNPDHYKTVFIDSILPAVGVVGVSSAIARPKAPVFVSLPPFASTWKSMQSIIPIVLTYGVLGYPFIMPGAVGGDYESEEEYVGATKNATVAENKASDNGGTNIHLPLPDKELYVRWLQLATFLPVIRYTHLPSKYGDDRVLEMAKVLTALRLKTVNPLLEKYVQDALKFGIPIIRPLWLLDPGDPICHLVMDEFSVGEELIVAPVLYPQTYEREVYLPTGVWKDGIDGSLRKGSRWLHNYGVPEDKVAHFIKMPDDTRF</sequence>
<dbReference type="InterPro" id="IPR050985">
    <property type="entry name" value="Alpha-glycosidase_related"/>
</dbReference>
<proteinExistence type="inferred from homology"/>
<dbReference type="STRING" id="136037.A0A067R3Y5"/>